<feature type="transmembrane region" description="Helical" evidence="3">
    <location>
        <begin position="474"/>
        <end position="493"/>
    </location>
</feature>
<dbReference type="InterPro" id="IPR036397">
    <property type="entry name" value="RNaseH_sf"/>
</dbReference>
<sequence>MGNDFNPELSNKYKLTGSNYIDWKQRMRSLLLIRGYYDMVTGQESPYKCAEQEKIDPDRKCIAYAIISINCNVKIASQFDNKCNLNPTTLWTCLEEFYLPKTVQNQATYLSRIFSTPLSKGNLALGIEKIQELTCNLCSLINDQAVKPSILLDSVVAPWVIINLPLEYKLIGEIWLKECRIEKRTPSLDETIEEVRSAIQRNKENQEKQAYMTKKKERSNSESHQNPSYPTCKPGYHNPLTKNSEEECRNLNLSKPTTALLCGINQQDRNSIILDSGASNSMFNNKRHFISFIPKEEEVILADGSSIKSLGSGTIRIELSHCFLKINNCLLIPQLAINLLSMNTFIAANYSVTKGISAKSFVVTSKDNKVIIDGSFESGNFIIHQSKINAFRVSLSTPNTTVLHQSSGHPSLEYFKKMYPDKNISSYNCTTCDLSKMMKISFKGTFPQPNHKLETIHMDLCGPISPESISGKKYFLRIVNGFSYFVWIFFLTIKSECKDYAKNHINKVK</sequence>
<evidence type="ECO:0000313" key="5">
    <source>
        <dbReference type="EMBL" id="MBW0461117.1"/>
    </source>
</evidence>
<dbReference type="Pfam" id="PF22936">
    <property type="entry name" value="Pol_BBD"/>
    <property type="match status" value="1"/>
</dbReference>
<evidence type="ECO:0000256" key="1">
    <source>
        <dbReference type="ARBA" id="ARBA00022670"/>
    </source>
</evidence>
<dbReference type="GO" id="GO:0003676">
    <property type="term" value="F:nucleic acid binding"/>
    <property type="evidence" value="ECO:0007669"/>
    <property type="project" value="InterPro"/>
</dbReference>
<keyword evidence="3" id="KW-1133">Transmembrane helix</keyword>
<dbReference type="Gene3D" id="3.30.420.10">
    <property type="entry name" value="Ribonuclease H-like superfamily/Ribonuclease H"/>
    <property type="match status" value="1"/>
</dbReference>
<evidence type="ECO:0000313" key="6">
    <source>
        <dbReference type="Proteomes" id="UP000765509"/>
    </source>
</evidence>
<feature type="region of interest" description="Disordered" evidence="2">
    <location>
        <begin position="200"/>
        <end position="234"/>
    </location>
</feature>
<comment type="caution">
    <text evidence="5">The sequence shown here is derived from an EMBL/GenBank/DDBJ whole genome shotgun (WGS) entry which is preliminary data.</text>
</comment>
<dbReference type="AlphaFoldDB" id="A0A9Q3B9N0"/>
<evidence type="ECO:0000256" key="3">
    <source>
        <dbReference type="SAM" id="Phobius"/>
    </source>
</evidence>
<reference evidence="5" key="1">
    <citation type="submission" date="2021-03" db="EMBL/GenBank/DDBJ databases">
        <title>Draft genome sequence of rust myrtle Austropuccinia psidii MF-1, a brazilian biotype.</title>
        <authorList>
            <person name="Quecine M.C."/>
            <person name="Pachon D.M.R."/>
            <person name="Bonatelli M.L."/>
            <person name="Correr F.H."/>
            <person name="Franceschini L.M."/>
            <person name="Leite T.F."/>
            <person name="Margarido G.R.A."/>
            <person name="Almeida C.A."/>
            <person name="Ferrarezi J.A."/>
            <person name="Labate C.A."/>
        </authorList>
    </citation>
    <scope>NUCLEOTIDE SEQUENCE</scope>
    <source>
        <strain evidence="5">MF-1</strain>
    </source>
</reference>
<organism evidence="5 6">
    <name type="scientific">Austropuccinia psidii MF-1</name>
    <dbReference type="NCBI Taxonomy" id="1389203"/>
    <lineage>
        <taxon>Eukaryota</taxon>
        <taxon>Fungi</taxon>
        <taxon>Dikarya</taxon>
        <taxon>Basidiomycota</taxon>
        <taxon>Pucciniomycotina</taxon>
        <taxon>Pucciniomycetes</taxon>
        <taxon>Pucciniales</taxon>
        <taxon>Sphaerophragmiaceae</taxon>
        <taxon>Austropuccinia</taxon>
    </lineage>
</organism>
<dbReference type="InterPro" id="IPR054722">
    <property type="entry name" value="PolX-like_BBD"/>
</dbReference>
<evidence type="ECO:0000259" key="4">
    <source>
        <dbReference type="Pfam" id="PF22936"/>
    </source>
</evidence>
<keyword evidence="1" id="KW-0645">Protease</keyword>
<dbReference type="EMBL" id="AVOT02000109">
    <property type="protein sequence ID" value="MBW0461117.1"/>
    <property type="molecule type" value="Genomic_DNA"/>
</dbReference>
<gene>
    <name evidence="5" type="ORF">O181_000832</name>
</gene>
<dbReference type="GO" id="GO:0008233">
    <property type="term" value="F:peptidase activity"/>
    <property type="evidence" value="ECO:0007669"/>
    <property type="project" value="UniProtKB-KW"/>
</dbReference>
<dbReference type="InterPro" id="IPR012337">
    <property type="entry name" value="RNaseH-like_sf"/>
</dbReference>
<keyword evidence="6" id="KW-1185">Reference proteome</keyword>
<keyword evidence="3" id="KW-0472">Membrane</keyword>
<keyword evidence="3" id="KW-0812">Transmembrane</keyword>
<dbReference type="SUPFAM" id="SSF53098">
    <property type="entry name" value="Ribonuclease H-like"/>
    <property type="match status" value="1"/>
</dbReference>
<feature type="domain" description="Retrovirus-related Pol polyprotein from transposon TNT 1-94-like beta-barrel" evidence="4">
    <location>
        <begin position="273"/>
        <end position="349"/>
    </location>
</feature>
<dbReference type="PANTHER" id="PTHR42648">
    <property type="entry name" value="TRANSPOSASE, PUTATIVE-RELATED"/>
    <property type="match status" value="1"/>
</dbReference>
<dbReference type="OrthoDB" id="2663223at2759"/>
<proteinExistence type="predicted"/>
<accession>A0A9Q3B9N0</accession>
<dbReference type="InterPro" id="IPR039537">
    <property type="entry name" value="Retrotran_Ty1/copia-like"/>
</dbReference>
<dbReference type="GO" id="GO:0006508">
    <property type="term" value="P:proteolysis"/>
    <property type="evidence" value="ECO:0007669"/>
    <property type="project" value="UniProtKB-KW"/>
</dbReference>
<protein>
    <recommendedName>
        <fullName evidence="4">Retrovirus-related Pol polyprotein from transposon TNT 1-94-like beta-barrel domain-containing protein</fullName>
    </recommendedName>
</protein>
<name>A0A9Q3B9N0_9BASI</name>
<dbReference type="PANTHER" id="PTHR42648:SF18">
    <property type="entry name" value="RETROTRANSPOSON, UNCLASSIFIED-LIKE PROTEIN"/>
    <property type="match status" value="1"/>
</dbReference>
<keyword evidence="1" id="KW-0378">Hydrolase</keyword>
<dbReference type="Proteomes" id="UP000765509">
    <property type="component" value="Unassembled WGS sequence"/>
</dbReference>
<evidence type="ECO:0000256" key="2">
    <source>
        <dbReference type="SAM" id="MobiDB-lite"/>
    </source>
</evidence>